<proteinExistence type="predicted"/>
<evidence type="ECO:0000313" key="3">
    <source>
        <dbReference type="EMBL" id="CUN76013.1"/>
    </source>
</evidence>
<keyword evidence="2" id="KW-0472">Membrane</keyword>
<accession>A0A173ZJN1</accession>
<feature type="region of interest" description="Disordered" evidence="1">
    <location>
        <begin position="59"/>
        <end position="84"/>
    </location>
</feature>
<dbReference type="OrthoDB" id="3239970at2"/>
<dbReference type="STRING" id="187979.ERS852385_01299"/>
<protein>
    <submittedName>
        <fullName evidence="3">tRNA_anti-like</fullName>
    </submittedName>
</protein>
<evidence type="ECO:0000313" key="4">
    <source>
        <dbReference type="Proteomes" id="UP000095546"/>
    </source>
</evidence>
<keyword evidence="2" id="KW-1133">Transmembrane helix</keyword>
<name>A0A173ZJN1_9FIRM</name>
<dbReference type="AlphaFoldDB" id="A0A173ZJN1"/>
<dbReference type="InterPro" id="IPR024422">
    <property type="entry name" value="Protein_unknown_function_OB"/>
</dbReference>
<dbReference type="EMBL" id="CYYU01000007">
    <property type="protein sequence ID" value="CUN76013.1"/>
    <property type="molecule type" value="Genomic_DNA"/>
</dbReference>
<sequence>MGMKKCEECGQEYSDRAEKCPRCGAPNNTGSNKKGKFKIGCLAAVGIFVAIALIASCSSSSNKNTSSSSSSTSSSSASSKSSGQKEVIYEDANIEDMVHLLNENALSASDTYKGKDLKIIGGKIVDIDSDGKYIAIRGKTRSRSIGSPVLLGLKGDDIKEQVKSLKLGDQVTAWCHITNVGETTGYRATLKKIEAAK</sequence>
<dbReference type="RefSeq" id="WP_148485467.1">
    <property type="nucleotide sequence ID" value="NZ_CABIWZ010000007.1"/>
</dbReference>
<keyword evidence="4" id="KW-1185">Reference proteome</keyword>
<dbReference type="Pfam" id="PF12869">
    <property type="entry name" value="tRNA_anti-like"/>
    <property type="match status" value="1"/>
</dbReference>
<keyword evidence="2" id="KW-0812">Transmembrane</keyword>
<feature type="compositionally biased region" description="Low complexity" evidence="1">
    <location>
        <begin position="59"/>
        <end position="82"/>
    </location>
</feature>
<evidence type="ECO:0000256" key="1">
    <source>
        <dbReference type="SAM" id="MobiDB-lite"/>
    </source>
</evidence>
<feature type="transmembrane region" description="Helical" evidence="2">
    <location>
        <begin position="37"/>
        <end position="55"/>
    </location>
</feature>
<evidence type="ECO:0000256" key="2">
    <source>
        <dbReference type="SAM" id="Phobius"/>
    </source>
</evidence>
<reference evidence="3 4" key="1">
    <citation type="submission" date="2015-09" db="EMBL/GenBank/DDBJ databases">
        <authorList>
            <consortium name="Pathogen Informatics"/>
        </authorList>
    </citation>
    <scope>NUCLEOTIDE SEQUENCE [LARGE SCALE GENOMIC DNA]</scope>
    <source>
        <strain evidence="3 4">2789STDY5608828</strain>
    </source>
</reference>
<organism evidence="3 4">
    <name type="scientific">Mitsuokella jalaludinii</name>
    <dbReference type="NCBI Taxonomy" id="187979"/>
    <lineage>
        <taxon>Bacteria</taxon>
        <taxon>Bacillati</taxon>
        <taxon>Bacillota</taxon>
        <taxon>Negativicutes</taxon>
        <taxon>Selenomonadales</taxon>
        <taxon>Selenomonadaceae</taxon>
        <taxon>Mitsuokella</taxon>
    </lineage>
</organism>
<dbReference type="Proteomes" id="UP000095546">
    <property type="component" value="Unassembled WGS sequence"/>
</dbReference>
<gene>
    <name evidence="3" type="ORF">ERS852385_01299</name>
</gene>